<evidence type="ECO:0000313" key="3">
    <source>
        <dbReference type="EMBL" id="SET60053.1"/>
    </source>
</evidence>
<dbReference type="GO" id="GO:0006508">
    <property type="term" value="P:proteolysis"/>
    <property type="evidence" value="ECO:0007669"/>
    <property type="project" value="UniProtKB-KW"/>
</dbReference>
<gene>
    <name evidence="3" type="ORF">SAMN05660297_02901</name>
</gene>
<protein>
    <submittedName>
        <fullName evidence="3">CAAX protease self-immunity</fullName>
    </submittedName>
</protein>
<keyword evidence="1" id="KW-0472">Membrane</keyword>
<evidence type="ECO:0000256" key="1">
    <source>
        <dbReference type="SAM" id="Phobius"/>
    </source>
</evidence>
<feature type="transmembrane region" description="Helical" evidence="1">
    <location>
        <begin position="12"/>
        <end position="33"/>
    </location>
</feature>
<name>A0A1I0FPG1_9FIRM</name>
<dbReference type="RefSeq" id="WP_090445641.1">
    <property type="nucleotide sequence ID" value="NZ_FOHU01000015.1"/>
</dbReference>
<reference evidence="3 4" key="1">
    <citation type="submission" date="2016-10" db="EMBL/GenBank/DDBJ databases">
        <authorList>
            <person name="de Groot N.N."/>
        </authorList>
    </citation>
    <scope>NUCLEOTIDE SEQUENCE [LARGE SCALE GENOMIC DNA]</scope>
    <source>
        <strain evidence="3 4">DSM 18979</strain>
    </source>
</reference>
<proteinExistence type="predicted"/>
<dbReference type="GO" id="GO:0004175">
    <property type="term" value="F:endopeptidase activity"/>
    <property type="evidence" value="ECO:0007669"/>
    <property type="project" value="UniProtKB-ARBA"/>
</dbReference>
<feature type="transmembrane region" description="Helical" evidence="1">
    <location>
        <begin position="143"/>
        <end position="164"/>
    </location>
</feature>
<keyword evidence="1" id="KW-0812">Transmembrane</keyword>
<accession>A0A1I0FPG1</accession>
<dbReference type="OrthoDB" id="9777755at2"/>
<organism evidence="3 4">
    <name type="scientific">Natronincola peptidivorans</name>
    <dbReference type="NCBI Taxonomy" id="426128"/>
    <lineage>
        <taxon>Bacteria</taxon>
        <taxon>Bacillati</taxon>
        <taxon>Bacillota</taxon>
        <taxon>Clostridia</taxon>
        <taxon>Peptostreptococcales</taxon>
        <taxon>Natronincolaceae</taxon>
        <taxon>Natronincola</taxon>
    </lineage>
</organism>
<dbReference type="EMBL" id="FOHU01000015">
    <property type="protein sequence ID" value="SET60053.1"/>
    <property type="molecule type" value="Genomic_DNA"/>
</dbReference>
<keyword evidence="1" id="KW-1133">Transmembrane helix</keyword>
<feature type="transmembrane region" description="Helical" evidence="1">
    <location>
        <begin position="94"/>
        <end position="115"/>
    </location>
</feature>
<evidence type="ECO:0000259" key="2">
    <source>
        <dbReference type="Pfam" id="PF02517"/>
    </source>
</evidence>
<feature type="transmembrane region" description="Helical" evidence="1">
    <location>
        <begin position="219"/>
        <end position="242"/>
    </location>
</feature>
<feature type="transmembrane region" description="Helical" evidence="1">
    <location>
        <begin position="45"/>
        <end position="68"/>
    </location>
</feature>
<dbReference type="GO" id="GO:0080120">
    <property type="term" value="P:CAAX-box protein maturation"/>
    <property type="evidence" value="ECO:0007669"/>
    <property type="project" value="UniProtKB-ARBA"/>
</dbReference>
<feature type="domain" description="CAAX prenyl protease 2/Lysostaphin resistance protein A-like" evidence="2">
    <location>
        <begin position="145"/>
        <end position="229"/>
    </location>
</feature>
<sequence length="243" mass="27811">MGTRLNRKKEIVAVSLPSLIFGIIFAFSNFVVLPLAVKKSDANPYLIAQLVNTVLVFIPIFITALIYLKCEDPQWNWVAIKKRIELRQIEGKQLLLMVGTLLAAILLIIIFAIAIEFLPLPFGMEEIESISPIELRPLEGREFYFLLLLPIGFFFNFVGEELLWRGILYKRQVMLFGKWSWIVNGMLHAVFHLYMGWMAILLLPIFLAIAYTYHKTRNLWIVIIMHALVGAPVDILLILGIVG</sequence>
<dbReference type="InterPro" id="IPR003675">
    <property type="entry name" value="Rce1/LyrA-like_dom"/>
</dbReference>
<evidence type="ECO:0000313" key="4">
    <source>
        <dbReference type="Proteomes" id="UP000199568"/>
    </source>
</evidence>
<keyword evidence="4" id="KW-1185">Reference proteome</keyword>
<feature type="transmembrane region" description="Helical" evidence="1">
    <location>
        <begin position="185"/>
        <end position="213"/>
    </location>
</feature>
<keyword evidence="3" id="KW-0378">Hydrolase</keyword>
<dbReference type="Proteomes" id="UP000199568">
    <property type="component" value="Unassembled WGS sequence"/>
</dbReference>
<dbReference type="AlphaFoldDB" id="A0A1I0FPG1"/>
<dbReference type="Pfam" id="PF02517">
    <property type="entry name" value="Rce1-like"/>
    <property type="match status" value="1"/>
</dbReference>
<keyword evidence="3" id="KW-0645">Protease</keyword>